<accession>A0A8J2V5G3</accession>
<evidence type="ECO:0000259" key="1">
    <source>
        <dbReference type="Pfam" id="PF04273"/>
    </source>
</evidence>
<feature type="domain" description="Beta-lactamase hydrolase-like protein phosphatase-like" evidence="1">
    <location>
        <begin position="2"/>
        <end position="110"/>
    </location>
</feature>
<gene>
    <name evidence="2" type="ORF">GCM10011342_15550</name>
</gene>
<dbReference type="EMBL" id="BMGH01000001">
    <property type="protein sequence ID" value="GGD07597.1"/>
    <property type="molecule type" value="Genomic_DNA"/>
</dbReference>
<dbReference type="Gene3D" id="3.90.190.10">
    <property type="entry name" value="Protein tyrosine phosphatase superfamily"/>
    <property type="match status" value="1"/>
</dbReference>
<dbReference type="Proteomes" id="UP000613582">
    <property type="component" value="Unassembled WGS sequence"/>
</dbReference>
<dbReference type="Pfam" id="PF04273">
    <property type="entry name" value="BLH_phosphatase"/>
    <property type="match status" value="1"/>
</dbReference>
<dbReference type="RefSeq" id="WP_206711240.1">
    <property type="nucleotide sequence ID" value="NZ_BMGH01000001.1"/>
</dbReference>
<protein>
    <submittedName>
        <fullName evidence="2">TIGR01244 family protein</fullName>
    </submittedName>
</protein>
<organism evidence="2 3">
    <name type="scientific">Aquisalinus flavus</name>
    <dbReference type="NCBI Taxonomy" id="1526572"/>
    <lineage>
        <taxon>Bacteria</taxon>
        <taxon>Pseudomonadati</taxon>
        <taxon>Pseudomonadota</taxon>
        <taxon>Alphaproteobacteria</taxon>
        <taxon>Parvularculales</taxon>
        <taxon>Parvularculaceae</taxon>
        <taxon>Aquisalinus</taxon>
    </lineage>
</organism>
<reference evidence="2" key="2">
    <citation type="submission" date="2020-09" db="EMBL/GenBank/DDBJ databases">
        <authorList>
            <person name="Sun Q."/>
            <person name="Zhou Y."/>
        </authorList>
    </citation>
    <scope>NUCLEOTIDE SEQUENCE</scope>
    <source>
        <strain evidence="2">CGMCC 1.12921</strain>
    </source>
</reference>
<reference evidence="2" key="1">
    <citation type="journal article" date="2014" name="Int. J. Syst. Evol. Microbiol.">
        <title>Complete genome sequence of Corynebacterium casei LMG S-19264T (=DSM 44701T), isolated from a smear-ripened cheese.</title>
        <authorList>
            <consortium name="US DOE Joint Genome Institute (JGI-PGF)"/>
            <person name="Walter F."/>
            <person name="Albersmeier A."/>
            <person name="Kalinowski J."/>
            <person name="Ruckert C."/>
        </authorList>
    </citation>
    <scope>NUCLEOTIDE SEQUENCE</scope>
    <source>
        <strain evidence="2">CGMCC 1.12921</strain>
    </source>
</reference>
<dbReference type="AlphaFoldDB" id="A0A8J2V5G3"/>
<dbReference type="InterPro" id="IPR029021">
    <property type="entry name" value="Prot-tyrosine_phosphatase-like"/>
</dbReference>
<sequence>MEFRKVTDSFTVSPQIEPGDLREIASAGFTTVVNNRPDGEEDDQSSAASLLASALQERLHYRHIPVVGSAISDEDVSDFRAVLDEAYGPVFAFCRSGMRSMKLWALANAGRYSADEIIKLARRAGYDLEPMAPLLKKS</sequence>
<name>A0A8J2V5G3_9PROT</name>
<dbReference type="SUPFAM" id="SSF52799">
    <property type="entry name" value="(Phosphotyrosine protein) phosphatases II"/>
    <property type="match status" value="1"/>
</dbReference>
<proteinExistence type="predicted"/>
<dbReference type="InterPro" id="IPR005939">
    <property type="entry name" value="BLH_phosphatase-like"/>
</dbReference>
<dbReference type="CDD" id="cd14503">
    <property type="entry name" value="PTP-bact"/>
    <property type="match status" value="1"/>
</dbReference>
<keyword evidence="3" id="KW-1185">Reference proteome</keyword>
<dbReference type="NCBIfam" id="TIGR01244">
    <property type="entry name" value="TIGR01244 family sulfur transferase"/>
    <property type="match status" value="1"/>
</dbReference>
<evidence type="ECO:0000313" key="3">
    <source>
        <dbReference type="Proteomes" id="UP000613582"/>
    </source>
</evidence>
<dbReference type="GO" id="GO:0016787">
    <property type="term" value="F:hydrolase activity"/>
    <property type="evidence" value="ECO:0007669"/>
    <property type="project" value="InterPro"/>
</dbReference>
<comment type="caution">
    <text evidence="2">The sequence shown here is derived from an EMBL/GenBank/DDBJ whole genome shotgun (WGS) entry which is preliminary data.</text>
</comment>
<evidence type="ECO:0000313" key="2">
    <source>
        <dbReference type="EMBL" id="GGD07597.1"/>
    </source>
</evidence>